<dbReference type="AlphaFoldDB" id="A0A919GMA2"/>
<reference evidence="2" key="1">
    <citation type="journal article" date="2014" name="Int. J. Syst. Evol. Microbiol.">
        <title>Complete genome sequence of Corynebacterium casei LMG S-19264T (=DSM 44701T), isolated from a smear-ripened cheese.</title>
        <authorList>
            <consortium name="US DOE Joint Genome Institute (JGI-PGF)"/>
            <person name="Walter F."/>
            <person name="Albersmeier A."/>
            <person name="Kalinowski J."/>
            <person name="Ruckert C."/>
        </authorList>
    </citation>
    <scope>NUCLEOTIDE SEQUENCE</scope>
    <source>
        <strain evidence="2">CGMCC 4.7403</strain>
    </source>
</reference>
<proteinExistence type="predicted"/>
<reference evidence="2" key="2">
    <citation type="submission" date="2020-09" db="EMBL/GenBank/DDBJ databases">
        <authorList>
            <person name="Sun Q."/>
            <person name="Zhou Y."/>
        </authorList>
    </citation>
    <scope>NUCLEOTIDE SEQUENCE</scope>
    <source>
        <strain evidence="2">CGMCC 4.7403</strain>
    </source>
</reference>
<dbReference type="Proteomes" id="UP000603227">
    <property type="component" value="Unassembled WGS sequence"/>
</dbReference>
<name>A0A919GMA2_9ACTN</name>
<accession>A0A919GMA2</accession>
<feature type="region of interest" description="Disordered" evidence="1">
    <location>
        <begin position="1"/>
        <end position="98"/>
    </location>
</feature>
<feature type="compositionally biased region" description="Basic and acidic residues" evidence="1">
    <location>
        <begin position="31"/>
        <end position="50"/>
    </location>
</feature>
<evidence type="ECO:0000313" key="2">
    <source>
        <dbReference type="EMBL" id="GHH87440.1"/>
    </source>
</evidence>
<feature type="compositionally biased region" description="Pro residues" evidence="1">
    <location>
        <begin position="62"/>
        <end position="87"/>
    </location>
</feature>
<gene>
    <name evidence="2" type="ORF">GCM10017771_28640</name>
</gene>
<comment type="caution">
    <text evidence="2">The sequence shown here is derived from an EMBL/GenBank/DDBJ whole genome shotgun (WGS) entry which is preliminary data.</text>
</comment>
<evidence type="ECO:0000256" key="1">
    <source>
        <dbReference type="SAM" id="MobiDB-lite"/>
    </source>
</evidence>
<evidence type="ECO:0000313" key="3">
    <source>
        <dbReference type="Proteomes" id="UP000603227"/>
    </source>
</evidence>
<sequence>MRGPRDHSFAHRVQGDAGGAVAAVARPLHRARPDADLGEQVRGELRDKPPPTRSRPTTAPGTPHPAPGTPHPAPGTPHPAPRTPHPAPDMAHISPPAL</sequence>
<protein>
    <submittedName>
        <fullName evidence="2">Uncharacterized protein</fullName>
    </submittedName>
</protein>
<keyword evidence="3" id="KW-1185">Reference proteome</keyword>
<organism evidence="2 3">
    <name type="scientific">Streptomyces capitiformicae</name>
    <dbReference type="NCBI Taxonomy" id="2014920"/>
    <lineage>
        <taxon>Bacteria</taxon>
        <taxon>Bacillati</taxon>
        <taxon>Actinomycetota</taxon>
        <taxon>Actinomycetes</taxon>
        <taxon>Kitasatosporales</taxon>
        <taxon>Streptomycetaceae</taxon>
        <taxon>Streptomyces</taxon>
    </lineage>
</organism>
<dbReference type="EMBL" id="BNAT01000008">
    <property type="protein sequence ID" value="GHH87440.1"/>
    <property type="molecule type" value="Genomic_DNA"/>
</dbReference>